<sequence length="29" mass="3364">MSRKMEELNSNQVRTLKMRDKAANLLDGN</sequence>
<feature type="region of interest" description="Disordered" evidence="1">
    <location>
        <begin position="1"/>
        <end position="29"/>
    </location>
</feature>
<reference evidence="2" key="2">
    <citation type="journal article" date="2015" name="Data Brief">
        <title>Shoot transcriptome of the giant reed, Arundo donax.</title>
        <authorList>
            <person name="Barrero R.A."/>
            <person name="Guerrero F.D."/>
            <person name="Moolhuijzen P."/>
            <person name="Goolsby J.A."/>
            <person name="Tidwell J."/>
            <person name="Bellgard S.E."/>
            <person name="Bellgard M.I."/>
        </authorList>
    </citation>
    <scope>NUCLEOTIDE SEQUENCE</scope>
    <source>
        <tissue evidence="2">Shoot tissue taken approximately 20 cm above the soil surface</tissue>
    </source>
</reference>
<reference evidence="2" key="1">
    <citation type="submission" date="2014-09" db="EMBL/GenBank/DDBJ databases">
        <authorList>
            <person name="Magalhaes I.L.F."/>
            <person name="Oliveira U."/>
            <person name="Santos F.R."/>
            <person name="Vidigal T.H.D.A."/>
            <person name="Brescovit A.D."/>
            <person name="Santos A.J."/>
        </authorList>
    </citation>
    <scope>NUCLEOTIDE SEQUENCE</scope>
    <source>
        <tissue evidence="2">Shoot tissue taken approximately 20 cm above the soil surface</tissue>
    </source>
</reference>
<accession>A0A0A9ADH8</accession>
<organism evidence="2">
    <name type="scientific">Arundo donax</name>
    <name type="common">Giant reed</name>
    <name type="synonym">Donax arundinaceus</name>
    <dbReference type="NCBI Taxonomy" id="35708"/>
    <lineage>
        <taxon>Eukaryota</taxon>
        <taxon>Viridiplantae</taxon>
        <taxon>Streptophyta</taxon>
        <taxon>Embryophyta</taxon>
        <taxon>Tracheophyta</taxon>
        <taxon>Spermatophyta</taxon>
        <taxon>Magnoliopsida</taxon>
        <taxon>Liliopsida</taxon>
        <taxon>Poales</taxon>
        <taxon>Poaceae</taxon>
        <taxon>PACMAD clade</taxon>
        <taxon>Arundinoideae</taxon>
        <taxon>Arundineae</taxon>
        <taxon>Arundo</taxon>
    </lineage>
</organism>
<name>A0A0A9ADH8_ARUDO</name>
<dbReference type="EMBL" id="GBRH01248734">
    <property type="protein sequence ID" value="JAD49161.1"/>
    <property type="molecule type" value="Transcribed_RNA"/>
</dbReference>
<dbReference type="AlphaFoldDB" id="A0A0A9ADH8"/>
<evidence type="ECO:0000313" key="2">
    <source>
        <dbReference type="EMBL" id="JAD49161.1"/>
    </source>
</evidence>
<proteinExistence type="predicted"/>
<protein>
    <submittedName>
        <fullName evidence="2">Uncharacterized protein</fullName>
    </submittedName>
</protein>
<evidence type="ECO:0000256" key="1">
    <source>
        <dbReference type="SAM" id="MobiDB-lite"/>
    </source>
</evidence>